<sequence length="246" mass="24992">MLFKTLFALLSTALAVSATPLEARSCSPTYTMKAGDTCSAIATAKGLTLAQLYSYNPSINSGCTNLAIGEVLCLGPGRGSGGTCTRTYTVKSGDTCSAIAAQVGLTVSQLLTLNPSINSGCTNLGIGQVLCVTGGTSSGSGYTYTGIATYYTPNGGTGACPPYNSLGNNDLIVALGSGHWNGGSHCGETMTVTYGSKTINVVVQDLCPGCQGANGIDLTPRGISKLDSNYVNDGKITVTWTLPTLP</sequence>
<keyword evidence="1" id="KW-0147">Chitin-binding</keyword>
<dbReference type="SUPFAM" id="SSF50685">
    <property type="entry name" value="Barwin-like endoglucanases"/>
    <property type="match status" value="1"/>
</dbReference>
<feature type="signal peptide" evidence="3">
    <location>
        <begin position="1"/>
        <end position="18"/>
    </location>
</feature>
<dbReference type="Gene3D" id="3.10.350.10">
    <property type="entry name" value="LysM domain"/>
    <property type="match status" value="2"/>
</dbReference>
<keyword evidence="6" id="KW-1185">Reference proteome</keyword>
<dbReference type="OrthoDB" id="5985073at2759"/>
<dbReference type="Gene3D" id="2.40.40.10">
    <property type="entry name" value="RlpA-like domain"/>
    <property type="match status" value="1"/>
</dbReference>
<dbReference type="InterPro" id="IPR036908">
    <property type="entry name" value="RlpA-like_sf"/>
</dbReference>
<reference evidence="5" key="1">
    <citation type="submission" date="2020-05" db="EMBL/GenBank/DDBJ databases">
        <title>Mycena genomes resolve the evolution of fungal bioluminescence.</title>
        <authorList>
            <person name="Tsai I.J."/>
        </authorList>
    </citation>
    <scope>NUCLEOTIDE SEQUENCE</scope>
    <source>
        <strain evidence="5">160909Yilan</strain>
    </source>
</reference>
<dbReference type="PROSITE" id="PS51782">
    <property type="entry name" value="LYSM"/>
    <property type="match status" value="2"/>
</dbReference>
<keyword evidence="3" id="KW-0732">Signal</keyword>
<dbReference type="CDD" id="cd22191">
    <property type="entry name" value="DPBB_RlpA_EXP_N-like"/>
    <property type="match status" value="1"/>
</dbReference>
<dbReference type="SUPFAM" id="SSF54106">
    <property type="entry name" value="LysM domain"/>
    <property type="match status" value="2"/>
</dbReference>
<comment type="caution">
    <text evidence="5">The sequence shown here is derived from an EMBL/GenBank/DDBJ whole genome shotgun (WGS) entry which is preliminary data.</text>
</comment>
<evidence type="ECO:0000256" key="1">
    <source>
        <dbReference type="ARBA" id="ARBA00022669"/>
    </source>
</evidence>
<organism evidence="5 6">
    <name type="scientific">Mycena sanguinolenta</name>
    <dbReference type="NCBI Taxonomy" id="230812"/>
    <lineage>
        <taxon>Eukaryota</taxon>
        <taxon>Fungi</taxon>
        <taxon>Dikarya</taxon>
        <taxon>Basidiomycota</taxon>
        <taxon>Agaricomycotina</taxon>
        <taxon>Agaricomycetes</taxon>
        <taxon>Agaricomycetidae</taxon>
        <taxon>Agaricales</taxon>
        <taxon>Marasmiineae</taxon>
        <taxon>Mycenaceae</taxon>
        <taxon>Mycena</taxon>
    </lineage>
</organism>
<evidence type="ECO:0000313" key="5">
    <source>
        <dbReference type="EMBL" id="KAF7377006.1"/>
    </source>
</evidence>
<protein>
    <recommendedName>
        <fullName evidence="4">LysM domain-containing protein</fullName>
    </recommendedName>
</protein>
<dbReference type="InterPro" id="IPR052210">
    <property type="entry name" value="LysM1-like"/>
</dbReference>
<dbReference type="PANTHER" id="PTHR34997">
    <property type="entry name" value="AM15"/>
    <property type="match status" value="1"/>
</dbReference>
<gene>
    <name evidence="5" type="ORF">MSAN_00118600</name>
</gene>
<feature type="chain" id="PRO_5034656066" description="LysM domain-containing protein" evidence="3">
    <location>
        <begin position="19"/>
        <end position="246"/>
    </location>
</feature>
<feature type="domain" description="LysM" evidence="4">
    <location>
        <begin position="28"/>
        <end position="74"/>
    </location>
</feature>
<evidence type="ECO:0000256" key="3">
    <source>
        <dbReference type="SAM" id="SignalP"/>
    </source>
</evidence>
<evidence type="ECO:0000313" key="6">
    <source>
        <dbReference type="Proteomes" id="UP000623467"/>
    </source>
</evidence>
<keyword evidence="2" id="KW-0843">Virulence</keyword>
<name>A0A8H7DMV8_9AGAR</name>
<dbReference type="GO" id="GO:0008061">
    <property type="term" value="F:chitin binding"/>
    <property type="evidence" value="ECO:0007669"/>
    <property type="project" value="UniProtKB-KW"/>
</dbReference>
<dbReference type="AlphaFoldDB" id="A0A8H7DMV8"/>
<dbReference type="CDD" id="cd00118">
    <property type="entry name" value="LysM"/>
    <property type="match status" value="2"/>
</dbReference>
<proteinExistence type="predicted"/>
<dbReference type="InterPro" id="IPR018392">
    <property type="entry name" value="LysM"/>
</dbReference>
<dbReference type="SMART" id="SM00257">
    <property type="entry name" value="LysM"/>
    <property type="match status" value="2"/>
</dbReference>
<feature type="domain" description="LysM" evidence="4">
    <location>
        <begin position="86"/>
        <end position="132"/>
    </location>
</feature>
<accession>A0A8H7DMV8</accession>
<dbReference type="InterPro" id="IPR036779">
    <property type="entry name" value="LysM_dom_sf"/>
</dbReference>
<dbReference type="Proteomes" id="UP000623467">
    <property type="component" value="Unassembled WGS sequence"/>
</dbReference>
<dbReference type="Pfam" id="PF01476">
    <property type="entry name" value="LysM"/>
    <property type="match status" value="2"/>
</dbReference>
<dbReference type="PANTHER" id="PTHR34997:SF1">
    <property type="entry name" value="PEPTIDOGLYCAN-BINDING LYSIN DOMAIN"/>
    <property type="match status" value="1"/>
</dbReference>
<evidence type="ECO:0000259" key="4">
    <source>
        <dbReference type="PROSITE" id="PS51782"/>
    </source>
</evidence>
<dbReference type="EMBL" id="JACAZH010000001">
    <property type="protein sequence ID" value="KAF7377006.1"/>
    <property type="molecule type" value="Genomic_DNA"/>
</dbReference>
<evidence type="ECO:0000256" key="2">
    <source>
        <dbReference type="ARBA" id="ARBA00023026"/>
    </source>
</evidence>